<keyword evidence="1" id="KW-0472">Membrane</keyword>
<keyword evidence="1" id="KW-0812">Transmembrane</keyword>
<sequence length="65" mass="7532">MAKIFLPLYVFLFDSSLIKEAISYFKEASYWFALLGGLFGILLIISLDFLRTRDPYYGLLSLPFL</sequence>
<dbReference type="KEGG" id="grc:GI584_04910"/>
<reference evidence="2 3" key="1">
    <citation type="submission" date="2019-11" db="EMBL/GenBank/DDBJ databases">
        <title>Gracilibacillus salitolerans sp. nov., a moderate halophile isolated from a saline soil in northwest China.</title>
        <authorList>
            <person name="Gan L."/>
        </authorList>
    </citation>
    <scope>NUCLEOTIDE SEQUENCE [LARGE SCALE GENOMIC DNA]</scope>
    <source>
        <strain evidence="2 3">SCU50</strain>
    </source>
</reference>
<name>A0A5Q2TFM2_9BACI</name>
<feature type="transmembrane region" description="Helical" evidence="1">
    <location>
        <begin position="28"/>
        <end position="50"/>
    </location>
</feature>
<dbReference type="Proteomes" id="UP000339690">
    <property type="component" value="Chromosome"/>
</dbReference>
<evidence type="ECO:0000313" key="3">
    <source>
        <dbReference type="Proteomes" id="UP000339690"/>
    </source>
</evidence>
<dbReference type="RefSeq" id="WP_153790452.1">
    <property type="nucleotide sequence ID" value="NZ_CP045915.1"/>
</dbReference>
<dbReference type="AlphaFoldDB" id="A0A5Q2TFM2"/>
<protein>
    <submittedName>
        <fullName evidence="2">Uncharacterized protein</fullName>
    </submittedName>
</protein>
<keyword evidence="1" id="KW-1133">Transmembrane helix</keyword>
<organism evidence="2 3">
    <name type="scientific">Gracilibacillus salitolerans</name>
    <dbReference type="NCBI Taxonomy" id="2663022"/>
    <lineage>
        <taxon>Bacteria</taxon>
        <taxon>Bacillati</taxon>
        <taxon>Bacillota</taxon>
        <taxon>Bacilli</taxon>
        <taxon>Bacillales</taxon>
        <taxon>Bacillaceae</taxon>
        <taxon>Gracilibacillus</taxon>
    </lineage>
</organism>
<keyword evidence="3" id="KW-1185">Reference proteome</keyword>
<evidence type="ECO:0000313" key="2">
    <source>
        <dbReference type="EMBL" id="QGH33415.1"/>
    </source>
</evidence>
<accession>A0A5Q2TFM2</accession>
<gene>
    <name evidence="2" type="ORF">GI584_04910</name>
</gene>
<dbReference type="EMBL" id="CP045915">
    <property type="protein sequence ID" value="QGH33415.1"/>
    <property type="molecule type" value="Genomic_DNA"/>
</dbReference>
<proteinExistence type="predicted"/>
<evidence type="ECO:0000256" key="1">
    <source>
        <dbReference type="SAM" id="Phobius"/>
    </source>
</evidence>